<dbReference type="RefSeq" id="XP_028145873.1">
    <property type="nucleotide sequence ID" value="XM_028290072.1"/>
</dbReference>
<proteinExistence type="predicted"/>
<evidence type="ECO:0000313" key="3">
    <source>
        <dbReference type="RefSeq" id="XP_028145874.1"/>
    </source>
</evidence>
<dbReference type="AlphaFoldDB" id="A0A6P7GKX8"/>
<feature type="region of interest" description="Disordered" evidence="1">
    <location>
        <begin position="64"/>
        <end position="103"/>
    </location>
</feature>
<name>A0A6P7GKX8_DIAVI</name>
<dbReference type="RefSeq" id="XP_028145874.1">
    <property type="nucleotide sequence ID" value="XM_028290073.1"/>
</dbReference>
<feature type="compositionally biased region" description="Acidic residues" evidence="1">
    <location>
        <begin position="1"/>
        <end position="11"/>
    </location>
</feature>
<organism evidence="2">
    <name type="scientific">Diabrotica virgifera virgifera</name>
    <name type="common">western corn rootworm</name>
    <dbReference type="NCBI Taxonomy" id="50390"/>
    <lineage>
        <taxon>Eukaryota</taxon>
        <taxon>Metazoa</taxon>
        <taxon>Ecdysozoa</taxon>
        <taxon>Arthropoda</taxon>
        <taxon>Hexapoda</taxon>
        <taxon>Insecta</taxon>
        <taxon>Pterygota</taxon>
        <taxon>Neoptera</taxon>
        <taxon>Endopterygota</taxon>
        <taxon>Coleoptera</taxon>
        <taxon>Polyphaga</taxon>
        <taxon>Cucujiformia</taxon>
        <taxon>Chrysomeloidea</taxon>
        <taxon>Chrysomelidae</taxon>
        <taxon>Galerucinae</taxon>
        <taxon>Diabroticina</taxon>
        <taxon>Diabroticites</taxon>
        <taxon>Diabrotica</taxon>
    </lineage>
</organism>
<evidence type="ECO:0000256" key="1">
    <source>
        <dbReference type="SAM" id="MobiDB-lite"/>
    </source>
</evidence>
<protein>
    <submittedName>
        <fullName evidence="2 3">Uncharacterized protein LOC114339420</fullName>
    </submittedName>
</protein>
<accession>A0A6P7GKX8</accession>
<feature type="compositionally biased region" description="Polar residues" evidence="1">
    <location>
        <begin position="64"/>
        <end position="80"/>
    </location>
</feature>
<gene>
    <name evidence="2 3" type="primary">LOC114339420</name>
</gene>
<reference evidence="2 3" key="1">
    <citation type="submission" date="2025-04" db="UniProtKB">
        <authorList>
            <consortium name="RefSeq"/>
        </authorList>
    </citation>
    <scope>IDENTIFICATION</scope>
    <source>
        <tissue evidence="2 3">Whole insect</tissue>
    </source>
</reference>
<evidence type="ECO:0000313" key="2">
    <source>
        <dbReference type="RefSeq" id="XP_028145873.1"/>
    </source>
</evidence>
<feature type="region of interest" description="Disordered" evidence="1">
    <location>
        <begin position="1"/>
        <end position="42"/>
    </location>
</feature>
<sequence>MIEMALEEDLPEEFKGGTLRIHPDRSDPPKSPNPAVNKIDNASEINNQGNNYNWRGTFMAPLSSIPNKSAAASNGPNKTAQGAKYLPVTTSRGPRQPLDNFYH</sequence>